<dbReference type="PANTHER" id="PTHR43481:SF4">
    <property type="entry name" value="GLYCEROL-1-PHOSPHATE PHOSPHOHYDROLASE 1-RELATED"/>
    <property type="match status" value="1"/>
</dbReference>
<dbReference type="InterPro" id="IPR006439">
    <property type="entry name" value="HAD-SF_hydro_IA"/>
</dbReference>
<dbReference type="InterPro" id="IPR023214">
    <property type="entry name" value="HAD_sf"/>
</dbReference>
<gene>
    <name evidence="1" type="ORF">KIH74_33460</name>
</gene>
<protein>
    <submittedName>
        <fullName evidence="1">HAD-IA family hydrolase</fullName>
    </submittedName>
</protein>
<dbReference type="InterPro" id="IPR036412">
    <property type="entry name" value="HAD-like_sf"/>
</dbReference>
<dbReference type="SUPFAM" id="SSF56784">
    <property type="entry name" value="HAD-like"/>
    <property type="match status" value="1"/>
</dbReference>
<dbReference type="Gene3D" id="1.10.150.240">
    <property type="entry name" value="Putative phosphatase, domain 2"/>
    <property type="match status" value="1"/>
</dbReference>
<proteinExistence type="predicted"/>
<evidence type="ECO:0000313" key="1">
    <source>
        <dbReference type="EMBL" id="MBT0773900.1"/>
    </source>
</evidence>
<name>A0ABS5TT06_9ACTN</name>
<dbReference type="GO" id="GO:0016787">
    <property type="term" value="F:hydrolase activity"/>
    <property type="evidence" value="ECO:0007669"/>
    <property type="project" value="UniProtKB-KW"/>
</dbReference>
<dbReference type="NCBIfam" id="TIGR01509">
    <property type="entry name" value="HAD-SF-IA-v3"/>
    <property type="match status" value="1"/>
</dbReference>
<keyword evidence="2" id="KW-1185">Reference proteome</keyword>
<evidence type="ECO:0000313" key="2">
    <source>
        <dbReference type="Proteomes" id="UP001197247"/>
    </source>
</evidence>
<sequence length="204" mass="21056">MDGTLIDSTPAVERSWMRWADEYGVHLTGFGTWHGVPAAQIVPSLMPGTPQLWEQATRRIEQIETEDLTGIEVLPGSREALGVLAPAGRAAIATSCVHDLAVARLGATGLEPPEVLVTADMVEVGKPDPAPYLLAAGRLGVDAADCLVVEDAPAGLASGLAAGAARLALTTTHPDGDLDAEAIVPDLSAVRFVITGDGVRVVPA</sequence>
<dbReference type="EMBL" id="JAHBAY010000021">
    <property type="protein sequence ID" value="MBT0773900.1"/>
    <property type="molecule type" value="Genomic_DNA"/>
</dbReference>
<dbReference type="Gene3D" id="3.40.50.1000">
    <property type="entry name" value="HAD superfamily/HAD-like"/>
    <property type="match status" value="1"/>
</dbReference>
<accession>A0ABS5TT06</accession>
<dbReference type="Proteomes" id="UP001197247">
    <property type="component" value="Unassembled WGS sequence"/>
</dbReference>
<organism evidence="1 2">
    <name type="scientific">Kineosporia corallincola</name>
    <dbReference type="NCBI Taxonomy" id="2835133"/>
    <lineage>
        <taxon>Bacteria</taxon>
        <taxon>Bacillati</taxon>
        <taxon>Actinomycetota</taxon>
        <taxon>Actinomycetes</taxon>
        <taxon>Kineosporiales</taxon>
        <taxon>Kineosporiaceae</taxon>
        <taxon>Kineosporia</taxon>
    </lineage>
</organism>
<reference evidence="1 2" key="1">
    <citation type="submission" date="2021-05" db="EMBL/GenBank/DDBJ databases">
        <title>Kineosporia and Streptomyces sp. nov. two new marine actinobacteria isolated from Coral.</title>
        <authorList>
            <person name="Buangrab K."/>
            <person name="Sutthacheep M."/>
            <person name="Yeemin T."/>
            <person name="Harunari E."/>
            <person name="Igarashi Y."/>
            <person name="Kanchanasin P."/>
            <person name="Tanasupawat S."/>
            <person name="Phongsopitanun W."/>
        </authorList>
    </citation>
    <scope>NUCLEOTIDE SEQUENCE [LARGE SCALE GENOMIC DNA]</scope>
    <source>
        <strain evidence="1 2">J2-2</strain>
    </source>
</reference>
<keyword evidence="1" id="KW-0378">Hydrolase</keyword>
<comment type="caution">
    <text evidence="1">The sequence shown here is derived from an EMBL/GenBank/DDBJ whole genome shotgun (WGS) entry which is preliminary data.</text>
</comment>
<dbReference type="Pfam" id="PF00702">
    <property type="entry name" value="Hydrolase"/>
    <property type="match status" value="1"/>
</dbReference>
<dbReference type="InterPro" id="IPR051806">
    <property type="entry name" value="HAD-like_SPP"/>
</dbReference>
<dbReference type="InterPro" id="IPR023198">
    <property type="entry name" value="PGP-like_dom2"/>
</dbReference>
<dbReference type="PANTHER" id="PTHR43481">
    <property type="entry name" value="FRUCTOSE-1-PHOSPHATE PHOSPHATASE"/>
    <property type="match status" value="1"/>
</dbReference>